<name>A0A9D9I9M0_9BACT</name>
<comment type="caution">
    <text evidence="1">The sequence shown here is derived from an EMBL/GenBank/DDBJ whole genome shotgun (WGS) entry which is preliminary data.</text>
</comment>
<dbReference type="AlphaFoldDB" id="A0A9D9I9M0"/>
<proteinExistence type="predicted"/>
<gene>
    <name evidence="1" type="ORF">IAB99_08585</name>
</gene>
<dbReference type="Proteomes" id="UP000823660">
    <property type="component" value="Unassembled WGS sequence"/>
</dbReference>
<evidence type="ECO:0000313" key="2">
    <source>
        <dbReference type="Proteomes" id="UP000823660"/>
    </source>
</evidence>
<reference evidence="1" key="1">
    <citation type="submission" date="2020-10" db="EMBL/GenBank/DDBJ databases">
        <authorList>
            <person name="Gilroy R."/>
        </authorList>
    </citation>
    <scope>NUCLEOTIDE SEQUENCE</scope>
    <source>
        <strain evidence="1">B1-15692</strain>
    </source>
</reference>
<protein>
    <submittedName>
        <fullName evidence="1">Uncharacterized protein</fullName>
    </submittedName>
</protein>
<accession>A0A9D9I9M0</accession>
<evidence type="ECO:0000313" key="1">
    <source>
        <dbReference type="EMBL" id="MBO8467799.1"/>
    </source>
</evidence>
<organism evidence="1 2">
    <name type="scientific">Candidatus Cryptobacteroides faecipullorum</name>
    <dbReference type="NCBI Taxonomy" id="2840764"/>
    <lineage>
        <taxon>Bacteria</taxon>
        <taxon>Pseudomonadati</taxon>
        <taxon>Bacteroidota</taxon>
        <taxon>Bacteroidia</taxon>
        <taxon>Bacteroidales</taxon>
        <taxon>Candidatus Cryptobacteroides</taxon>
    </lineage>
</organism>
<sequence length="247" mass="28966">MDKSTFDSSLESFRQNFDLFSQKTRQSYRRGDLPGFLYWYSLWRIGNPLNGFIFPDDKYREEYTTAMELYGSSEGTTIKPDILQQIHSIAVKFMTDNQRHRDWTYRGFTCDDFISQITPAMEVANFVEKYLTITSTPTDTGKKSLYLEMMSKAIKRNDCIQFACWWSMWTIAKSDLPYHHTGNNDNGQGRKSKYSELEDYLDILDTRDSNGKYVYDVHCNPFAENWDIPSQPVRIALMNLKPFIKGQ</sequence>
<reference evidence="1" key="2">
    <citation type="journal article" date="2021" name="PeerJ">
        <title>Extensive microbial diversity within the chicken gut microbiome revealed by metagenomics and culture.</title>
        <authorList>
            <person name="Gilroy R."/>
            <person name="Ravi A."/>
            <person name="Getino M."/>
            <person name="Pursley I."/>
            <person name="Horton D.L."/>
            <person name="Alikhan N.F."/>
            <person name="Baker D."/>
            <person name="Gharbi K."/>
            <person name="Hall N."/>
            <person name="Watson M."/>
            <person name="Adriaenssens E.M."/>
            <person name="Foster-Nyarko E."/>
            <person name="Jarju S."/>
            <person name="Secka A."/>
            <person name="Antonio M."/>
            <person name="Oren A."/>
            <person name="Chaudhuri R.R."/>
            <person name="La Ragione R."/>
            <person name="Hildebrand F."/>
            <person name="Pallen M.J."/>
        </authorList>
    </citation>
    <scope>NUCLEOTIDE SEQUENCE</scope>
    <source>
        <strain evidence="1">B1-15692</strain>
    </source>
</reference>
<dbReference type="EMBL" id="JADIMH010000056">
    <property type="protein sequence ID" value="MBO8467799.1"/>
    <property type="molecule type" value="Genomic_DNA"/>
</dbReference>